<proteinExistence type="predicted"/>
<dbReference type="AlphaFoldDB" id="E6QLC8"/>
<evidence type="ECO:0000256" key="1">
    <source>
        <dbReference type="SAM" id="MobiDB-lite"/>
    </source>
</evidence>
<comment type="caution">
    <text evidence="2">The sequence shown here is derived from an EMBL/GenBank/DDBJ whole genome shotgun (WGS) entry which is preliminary data.</text>
</comment>
<dbReference type="InterPro" id="IPR052948">
    <property type="entry name" value="Low_temp-induced_all0457"/>
</dbReference>
<name>E6QLC8_9ZZZZ</name>
<dbReference type="PANTHER" id="PTHR36109">
    <property type="entry name" value="MEMBRANE PROTEIN-RELATED"/>
    <property type="match status" value="1"/>
</dbReference>
<feature type="region of interest" description="Disordered" evidence="1">
    <location>
        <begin position="209"/>
        <end position="242"/>
    </location>
</feature>
<accession>E6QLC8</accession>
<reference evidence="2" key="1">
    <citation type="submission" date="2009-10" db="EMBL/GenBank/DDBJ databases">
        <title>Diversity of trophic interactions inside an arsenic-rich microbial ecosystem.</title>
        <authorList>
            <person name="Bertin P.N."/>
            <person name="Heinrich-Salmeron A."/>
            <person name="Pelletier E."/>
            <person name="Goulhen-Chollet F."/>
            <person name="Arsene-Ploetze F."/>
            <person name="Gallien S."/>
            <person name="Calteau A."/>
            <person name="Vallenet D."/>
            <person name="Casiot C."/>
            <person name="Chane-Woon-Ming B."/>
            <person name="Giloteaux L."/>
            <person name="Barakat M."/>
            <person name="Bonnefoy V."/>
            <person name="Bruneel O."/>
            <person name="Chandler M."/>
            <person name="Cleiss J."/>
            <person name="Duran R."/>
            <person name="Elbaz-Poulichet F."/>
            <person name="Fonknechten N."/>
            <person name="Lauga B."/>
            <person name="Mornico D."/>
            <person name="Ortet P."/>
            <person name="Schaeffer C."/>
            <person name="Siguier P."/>
            <person name="Alexander Thil Smith A."/>
            <person name="Van Dorsselaer A."/>
            <person name="Weissenbach J."/>
            <person name="Medigue C."/>
            <person name="Le Paslier D."/>
        </authorList>
    </citation>
    <scope>NUCLEOTIDE SEQUENCE</scope>
</reference>
<gene>
    <name evidence="2" type="ORF">CARN6_1473</name>
</gene>
<dbReference type="PANTHER" id="PTHR36109:SF2">
    <property type="entry name" value="MEMBRANE PROTEIN"/>
    <property type="match status" value="1"/>
</dbReference>
<sequence length="242" mass="24331">MAGKNTAVFGIYATVALAETAADRLIASGFSSKDVSVLMADNEGSRQFATEKNTKAPEGATTGVTTGGIVGGTLGILAGIGTLAIPGVGPLIAAGPIMAGLAGLGIGGAVGGVVGALVGMGIPEFEAKRYEGRVKNGGVLLSAHCDSSDEVSRAKEVLKATGAEDISSAGEKSVSSHGVNTEAVDRNGVNRNAVYTEDVDNGRTKYVEDNRIDAASSTATERTTEPVDAGRVAVGATTEKRY</sequence>
<organism evidence="2">
    <name type="scientific">mine drainage metagenome</name>
    <dbReference type="NCBI Taxonomy" id="410659"/>
    <lineage>
        <taxon>unclassified sequences</taxon>
        <taxon>metagenomes</taxon>
        <taxon>ecological metagenomes</taxon>
    </lineage>
</organism>
<evidence type="ECO:0008006" key="3">
    <source>
        <dbReference type="Google" id="ProtNLM"/>
    </source>
</evidence>
<dbReference type="EMBL" id="CABQ01000177">
    <property type="protein sequence ID" value="CBI08048.1"/>
    <property type="molecule type" value="Genomic_DNA"/>
</dbReference>
<evidence type="ECO:0000313" key="2">
    <source>
        <dbReference type="EMBL" id="CBI08048.1"/>
    </source>
</evidence>
<protein>
    <recommendedName>
        <fullName evidence="3">General stress protein 17M-like domain-containing protein</fullName>
    </recommendedName>
</protein>